<dbReference type="Pfam" id="PF00512">
    <property type="entry name" value="HisKA"/>
    <property type="match status" value="1"/>
</dbReference>
<organism evidence="13 14">
    <name type="scientific">Anoxybacillus flavithermus (strain DSM 21510 / WK1)</name>
    <dbReference type="NCBI Taxonomy" id="491915"/>
    <lineage>
        <taxon>Bacteria</taxon>
        <taxon>Bacillati</taxon>
        <taxon>Bacillota</taxon>
        <taxon>Bacilli</taxon>
        <taxon>Bacillales</taxon>
        <taxon>Anoxybacillaceae</taxon>
        <taxon>Anoxybacillus</taxon>
    </lineage>
</organism>
<evidence type="ECO:0000256" key="2">
    <source>
        <dbReference type="ARBA" id="ARBA00004651"/>
    </source>
</evidence>
<dbReference type="PANTHER" id="PTHR45453">
    <property type="entry name" value="PHOSPHATE REGULON SENSOR PROTEIN PHOR"/>
    <property type="match status" value="1"/>
</dbReference>
<evidence type="ECO:0000256" key="8">
    <source>
        <dbReference type="ARBA" id="ARBA00022840"/>
    </source>
</evidence>
<evidence type="ECO:0000313" key="14">
    <source>
        <dbReference type="Proteomes" id="UP000000742"/>
    </source>
</evidence>
<dbReference type="Pfam" id="PF02518">
    <property type="entry name" value="HATPase_c"/>
    <property type="match status" value="1"/>
</dbReference>
<evidence type="ECO:0000313" key="13">
    <source>
        <dbReference type="EMBL" id="ACJ32664.1"/>
    </source>
</evidence>
<dbReference type="InterPro" id="IPR050351">
    <property type="entry name" value="BphY/WalK/GraS-like"/>
</dbReference>
<dbReference type="InterPro" id="IPR003594">
    <property type="entry name" value="HATPase_dom"/>
</dbReference>
<evidence type="ECO:0000256" key="4">
    <source>
        <dbReference type="ARBA" id="ARBA00022553"/>
    </source>
</evidence>
<dbReference type="AlphaFoldDB" id="B7GFY5"/>
<dbReference type="Gene3D" id="3.30.565.10">
    <property type="entry name" value="Histidine kinase-like ATPase, C-terminal domain"/>
    <property type="match status" value="1"/>
</dbReference>
<dbReference type="SUPFAM" id="SSF55874">
    <property type="entry name" value="ATPase domain of HSP90 chaperone/DNA topoisomerase II/histidine kinase"/>
    <property type="match status" value="1"/>
</dbReference>
<dbReference type="InterPro" id="IPR005467">
    <property type="entry name" value="His_kinase_dom"/>
</dbReference>
<dbReference type="GO" id="GO:0005886">
    <property type="term" value="C:plasma membrane"/>
    <property type="evidence" value="ECO:0007669"/>
    <property type="project" value="UniProtKB-SubCell"/>
</dbReference>
<keyword evidence="7 13" id="KW-0418">Kinase</keyword>
<keyword evidence="6" id="KW-0547">Nucleotide-binding</keyword>
<dbReference type="SMART" id="SM00387">
    <property type="entry name" value="HATPase_c"/>
    <property type="match status" value="1"/>
</dbReference>
<evidence type="ECO:0000256" key="3">
    <source>
        <dbReference type="ARBA" id="ARBA00012438"/>
    </source>
</evidence>
<evidence type="ECO:0000256" key="5">
    <source>
        <dbReference type="ARBA" id="ARBA00022679"/>
    </source>
</evidence>
<reference evidence="13 14" key="1">
    <citation type="journal article" date="2008" name="Genome Biol.">
        <title>Encapsulated in silica: genome, proteome and physiology of the thermophilic bacterium Anoxybacillus flavithermus WK1.</title>
        <authorList>
            <person name="Saw J.H."/>
            <person name="Mountain B.W."/>
            <person name="Feng L."/>
            <person name="Omelchenko M.V."/>
            <person name="Hou S."/>
            <person name="Saito J.A."/>
            <person name="Stott M.B."/>
            <person name="Li D."/>
            <person name="Zhao G."/>
            <person name="Wu J."/>
            <person name="Galperin M.Y."/>
            <person name="Koonin E.V."/>
            <person name="Makarova K.S."/>
            <person name="Wolf Y.I."/>
            <person name="Rigden D.J."/>
            <person name="Dunfield P.F."/>
            <person name="Wang L."/>
            <person name="Alam M."/>
        </authorList>
    </citation>
    <scope>NUCLEOTIDE SEQUENCE [LARGE SCALE GENOMIC DNA]</scope>
    <source>
        <strain evidence="14">DSM 21510 / WK1</strain>
    </source>
</reference>
<feature type="transmembrane region" description="Helical" evidence="11">
    <location>
        <begin position="210"/>
        <end position="230"/>
    </location>
</feature>
<accession>B7GFY5</accession>
<dbReference type="PROSITE" id="PS50109">
    <property type="entry name" value="HIS_KIN"/>
    <property type="match status" value="1"/>
</dbReference>
<dbReference type="PRINTS" id="PR00344">
    <property type="entry name" value="BCTRLSENSOR"/>
</dbReference>
<dbReference type="KEGG" id="afl:Aflv_0280"/>
<dbReference type="InterPro" id="IPR036097">
    <property type="entry name" value="HisK_dim/P_sf"/>
</dbReference>
<keyword evidence="5" id="KW-0808">Transferase</keyword>
<evidence type="ECO:0000256" key="10">
    <source>
        <dbReference type="ARBA" id="ARBA00023136"/>
    </source>
</evidence>
<dbReference type="Gene3D" id="1.10.287.130">
    <property type="match status" value="1"/>
</dbReference>
<proteinExistence type="predicted"/>
<dbReference type="PANTHER" id="PTHR45453:SF1">
    <property type="entry name" value="PHOSPHATE REGULON SENSOR PROTEIN PHOR"/>
    <property type="match status" value="1"/>
</dbReference>
<dbReference type="InterPro" id="IPR036890">
    <property type="entry name" value="HATPase_C_sf"/>
</dbReference>
<dbReference type="SUPFAM" id="SSF47384">
    <property type="entry name" value="Homodimeric domain of signal transducing histidine kinase"/>
    <property type="match status" value="1"/>
</dbReference>
<dbReference type="SMART" id="SM00388">
    <property type="entry name" value="HisKA"/>
    <property type="match status" value="1"/>
</dbReference>
<dbReference type="EMBL" id="CP000922">
    <property type="protein sequence ID" value="ACJ32664.1"/>
    <property type="molecule type" value="Genomic_DNA"/>
</dbReference>
<evidence type="ECO:0000256" key="11">
    <source>
        <dbReference type="SAM" id="Phobius"/>
    </source>
</evidence>
<name>B7GFY5_ANOFW</name>
<evidence type="ECO:0000256" key="9">
    <source>
        <dbReference type="ARBA" id="ARBA00023012"/>
    </source>
</evidence>
<dbReference type="GO" id="GO:0005524">
    <property type="term" value="F:ATP binding"/>
    <property type="evidence" value="ECO:0007669"/>
    <property type="project" value="UniProtKB-KW"/>
</dbReference>
<dbReference type="EC" id="2.7.13.3" evidence="3"/>
<keyword evidence="8" id="KW-0067">ATP-binding</keyword>
<dbReference type="Proteomes" id="UP000000742">
    <property type="component" value="Chromosome"/>
</dbReference>
<evidence type="ECO:0000256" key="7">
    <source>
        <dbReference type="ARBA" id="ARBA00022777"/>
    </source>
</evidence>
<dbReference type="InterPro" id="IPR003661">
    <property type="entry name" value="HisK_dim/P_dom"/>
</dbReference>
<keyword evidence="11" id="KW-0812">Transmembrane</keyword>
<feature type="domain" description="Histidine kinase" evidence="12">
    <location>
        <begin position="251"/>
        <end position="473"/>
    </location>
</feature>
<evidence type="ECO:0000256" key="1">
    <source>
        <dbReference type="ARBA" id="ARBA00000085"/>
    </source>
</evidence>
<dbReference type="eggNOG" id="COG5002">
    <property type="taxonomic scope" value="Bacteria"/>
</dbReference>
<evidence type="ECO:0000259" key="12">
    <source>
        <dbReference type="PROSITE" id="PS50109"/>
    </source>
</evidence>
<keyword evidence="4" id="KW-0597">Phosphoprotein</keyword>
<dbReference type="CDD" id="cd00082">
    <property type="entry name" value="HisKA"/>
    <property type="match status" value="1"/>
</dbReference>
<dbReference type="FunFam" id="3.30.565.10:FF:000006">
    <property type="entry name" value="Sensor histidine kinase WalK"/>
    <property type="match status" value="1"/>
</dbReference>
<dbReference type="InterPro" id="IPR004358">
    <property type="entry name" value="Sig_transdc_His_kin-like_C"/>
</dbReference>
<keyword evidence="9" id="KW-0902">Two-component regulatory system</keyword>
<comment type="catalytic activity">
    <reaction evidence="1">
        <text>ATP + protein L-histidine = ADP + protein N-phospho-L-histidine.</text>
        <dbReference type="EC" id="2.7.13.3"/>
    </reaction>
</comment>
<dbReference type="HOGENOM" id="CLU_000445_89_6_9"/>
<keyword evidence="10 11" id="KW-0472">Membrane</keyword>
<dbReference type="GO" id="GO:0004721">
    <property type="term" value="F:phosphoprotein phosphatase activity"/>
    <property type="evidence" value="ECO:0007669"/>
    <property type="project" value="TreeGrafter"/>
</dbReference>
<evidence type="ECO:0000256" key="6">
    <source>
        <dbReference type="ARBA" id="ARBA00022741"/>
    </source>
</evidence>
<protein>
    <recommendedName>
        <fullName evidence="3">histidine kinase</fullName>
        <ecNumber evidence="3">2.7.13.3</ecNumber>
    </recommendedName>
</protein>
<comment type="subcellular location">
    <subcellularLocation>
        <location evidence="2">Cell membrane</location>
        <topology evidence="2">Multi-pass membrane protein</topology>
    </subcellularLocation>
</comment>
<feature type="transmembrane region" description="Helical" evidence="11">
    <location>
        <begin position="44"/>
        <end position="67"/>
    </location>
</feature>
<sequence>MAMNNNNLLKRCAGWDIPLKNSIRSFFHHSDMFRRTQWRLTTTYSGILIAFLAIFIAVVSFFIHAVITNDQERRIRTLAEQEGQTIQNMLEEQSFIGWPTDQNVIFLSEDQLFFYVVDTRGRLMMGDEVNKGLRPLLLSTLQPWTPEKNELRYVEVTIPHHRHELKRFRADELKILTAARPIIIDRQLIGVLYVGMDVTSMFRLLKWSTFILLSLGILFIAVAIAFSYFMSKRALVPIQDAYNRQRQFVADASHELRTPLSVIYSSVEALKMDASLTSDPFSQKTIERLGDETKRMTKLINDLLTLARTDDAKLQIERKPFELRACAERTLQSLQELANKKNITLQFHASEQIEFVGDEDKCTQLLYILLDNAIKYTPEGGTVSLSLAQHVIKQRKVVTMSVADTGIGIAPEHLPRIFDRFYRADKARTRQIGGHGLGLSIAKWIVEAHEGNIHVESEVGKGTTFTITFPNERA</sequence>
<dbReference type="GO" id="GO:0016036">
    <property type="term" value="P:cellular response to phosphate starvation"/>
    <property type="evidence" value="ECO:0007669"/>
    <property type="project" value="TreeGrafter"/>
</dbReference>
<gene>
    <name evidence="13" type="primary">resE</name>
    <name evidence="13" type="ordered locus">Aflv_0280</name>
</gene>
<dbReference type="FunFam" id="1.10.287.130:FF:000001">
    <property type="entry name" value="Two-component sensor histidine kinase"/>
    <property type="match status" value="1"/>
</dbReference>
<dbReference type="STRING" id="491915.Aflv_0280"/>
<keyword evidence="11" id="KW-1133">Transmembrane helix</keyword>
<dbReference type="GO" id="GO:0000155">
    <property type="term" value="F:phosphorelay sensor kinase activity"/>
    <property type="evidence" value="ECO:0007669"/>
    <property type="project" value="InterPro"/>
</dbReference>